<keyword evidence="5" id="KW-1185">Reference proteome</keyword>
<proteinExistence type="predicted"/>
<name>A0ABY4CCK2_9BACT</name>
<feature type="chain" id="PRO_5047390024" evidence="2">
    <location>
        <begin position="23"/>
        <end position="197"/>
    </location>
</feature>
<sequence>MRSSKMRVLLSFALGLSLSACGNSFVPAKNLEVPNSSQTVTPDPVTETPAAPPETPEEVLDMSLCGDMNVSACQVLMITNKERAALGLPSLLANSKCINEAQYHAQDMATYGYFSHDGRNETTSERFARFGLSGVSWGENIASGYLTAAEVMVGWMNSPGHKKNIVSTYYKSLGVGYAVDSKGAPYWVQCFTGLPGD</sequence>
<dbReference type="Proteomes" id="UP000830116">
    <property type="component" value="Chromosome"/>
</dbReference>
<dbReference type="SUPFAM" id="SSF55797">
    <property type="entry name" value="PR-1-like"/>
    <property type="match status" value="1"/>
</dbReference>
<dbReference type="Pfam" id="PF00188">
    <property type="entry name" value="CAP"/>
    <property type="match status" value="1"/>
</dbReference>
<dbReference type="InterPro" id="IPR014044">
    <property type="entry name" value="CAP_dom"/>
</dbReference>
<dbReference type="RefSeq" id="WP_243540066.1">
    <property type="nucleotide sequence ID" value="NZ_CP093442.1"/>
</dbReference>
<dbReference type="PANTHER" id="PTHR31157:SF1">
    <property type="entry name" value="SCP DOMAIN-CONTAINING PROTEIN"/>
    <property type="match status" value="1"/>
</dbReference>
<evidence type="ECO:0000259" key="3">
    <source>
        <dbReference type="Pfam" id="PF00188"/>
    </source>
</evidence>
<dbReference type="PROSITE" id="PS51257">
    <property type="entry name" value="PROKAR_LIPOPROTEIN"/>
    <property type="match status" value="1"/>
</dbReference>
<reference evidence="4" key="1">
    <citation type="submission" date="2022-03" db="EMBL/GenBank/DDBJ databases">
        <title>Genome Identification and Characterization of new species Bdellovibrio reynosense LBG001 sp. nov. from a Mexico soil sample.</title>
        <authorList>
            <person name="Camilli A."/>
            <person name="Ajao Y."/>
            <person name="Guo X."/>
        </authorList>
    </citation>
    <scope>NUCLEOTIDE SEQUENCE</scope>
    <source>
        <strain evidence="4">LBG001</strain>
    </source>
</reference>
<dbReference type="PANTHER" id="PTHR31157">
    <property type="entry name" value="SCP DOMAIN-CONTAINING PROTEIN"/>
    <property type="match status" value="1"/>
</dbReference>
<feature type="signal peptide" evidence="2">
    <location>
        <begin position="1"/>
        <end position="22"/>
    </location>
</feature>
<dbReference type="InterPro" id="IPR035940">
    <property type="entry name" value="CAP_sf"/>
</dbReference>
<gene>
    <name evidence="4" type="ORF">MNR06_06035</name>
</gene>
<evidence type="ECO:0000313" key="4">
    <source>
        <dbReference type="EMBL" id="UOF02509.1"/>
    </source>
</evidence>
<evidence type="ECO:0000313" key="5">
    <source>
        <dbReference type="Proteomes" id="UP000830116"/>
    </source>
</evidence>
<evidence type="ECO:0000256" key="1">
    <source>
        <dbReference type="SAM" id="MobiDB-lite"/>
    </source>
</evidence>
<feature type="domain" description="SCP" evidence="3">
    <location>
        <begin position="79"/>
        <end position="191"/>
    </location>
</feature>
<dbReference type="EMBL" id="CP093442">
    <property type="protein sequence ID" value="UOF02509.1"/>
    <property type="molecule type" value="Genomic_DNA"/>
</dbReference>
<dbReference type="CDD" id="cd05379">
    <property type="entry name" value="CAP_bacterial"/>
    <property type="match status" value="1"/>
</dbReference>
<accession>A0ABY4CCK2</accession>
<dbReference type="Gene3D" id="3.40.33.10">
    <property type="entry name" value="CAP"/>
    <property type="match status" value="1"/>
</dbReference>
<protein>
    <submittedName>
        <fullName evidence="4">CAP domain-containing protein</fullName>
    </submittedName>
</protein>
<organism evidence="4 5">
    <name type="scientific">Bdellovibrio reynosensis</name>
    <dbReference type="NCBI Taxonomy" id="2835041"/>
    <lineage>
        <taxon>Bacteria</taxon>
        <taxon>Pseudomonadati</taxon>
        <taxon>Bdellovibrionota</taxon>
        <taxon>Bdellovibrionia</taxon>
        <taxon>Bdellovibrionales</taxon>
        <taxon>Pseudobdellovibrionaceae</taxon>
        <taxon>Bdellovibrio</taxon>
    </lineage>
</organism>
<keyword evidence="2" id="KW-0732">Signal</keyword>
<feature type="region of interest" description="Disordered" evidence="1">
    <location>
        <begin position="33"/>
        <end position="55"/>
    </location>
</feature>
<feature type="compositionally biased region" description="Low complexity" evidence="1">
    <location>
        <begin position="39"/>
        <end position="49"/>
    </location>
</feature>
<evidence type="ECO:0000256" key="2">
    <source>
        <dbReference type="SAM" id="SignalP"/>
    </source>
</evidence>